<dbReference type="Pfam" id="PF04030">
    <property type="entry name" value="ALO"/>
    <property type="match status" value="1"/>
</dbReference>
<comment type="similarity">
    <text evidence="2">Belongs to the oxygen-dependent FAD-linked oxidoreductase family.</text>
</comment>
<dbReference type="GO" id="GO:0080049">
    <property type="term" value="F:L-gulono-1,4-lactone dehydrogenase activity"/>
    <property type="evidence" value="ECO:0007669"/>
    <property type="project" value="TreeGrafter"/>
</dbReference>
<evidence type="ECO:0000313" key="7">
    <source>
        <dbReference type="Proteomes" id="UP000053413"/>
    </source>
</evidence>
<dbReference type="AlphaFoldDB" id="A0A0X3XEH6"/>
<proteinExistence type="inferred from homology"/>
<dbReference type="NCBIfam" id="TIGR01679">
    <property type="entry name" value="bact_FAD_ox"/>
    <property type="match status" value="1"/>
</dbReference>
<evidence type="ECO:0000256" key="3">
    <source>
        <dbReference type="ARBA" id="ARBA00022644"/>
    </source>
</evidence>
<evidence type="ECO:0000313" key="6">
    <source>
        <dbReference type="EMBL" id="KUL67558.1"/>
    </source>
</evidence>
<dbReference type="GO" id="GO:0019853">
    <property type="term" value="P:L-ascorbic acid biosynthetic process"/>
    <property type="evidence" value="ECO:0007669"/>
    <property type="project" value="UniProtKB-UniPathway"/>
</dbReference>
<dbReference type="Gene3D" id="3.30.43.10">
    <property type="entry name" value="Uridine Diphospho-n-acetylenolpyruvylglucosamine Reductase, domain 2"/>
    <property type="match status" value="1"/>
</dbReference>
<dbReference type="InterPro" id="IPR016169">
    <property type="entry name" value="FAD-bd_PCMH_sub2"/>
</dbReference>
<dbReference type="GO" id="GO:0071949">
    <property type="term" value="F:FAD binding"/>
    <property type="evidence" value="ECO:0007669"/>
    <property type="project" value="InterPro"/>
</dbReference>
<dbReference type="PROSITE" id="PS51387">
    <property type="entry name" value="FAD_PCMH"/>
    <property type="match status" value="1"/>
</dbReference>
<dbReference type="GO" id="GO:0003885">
    <property type="term" value="F:D-arabinono-1,4-lactone oxidase activity"/>
    <property type="evidence" value="ECO:0007669"/>
    <property type="project" value="InterPro"/>
</dbReference>
<dbReference type="InterPro" id="IPR036318">
    <property type="entry name" value="FAD-bd_PCMH-like_sf"/>
</dbReference>
<dbReference type="InterPro" id="IPR006093">
    <property type="entry name" value="Oxy_OxRdtase_FAD_BS"/>
</dbReference>
<sequence length="441" mass="47682">MAVKTMKTVRSSVWRNWAGNVTARPVRSVAPSSTQELAEVVRRAAAEGLKVKAVGSGHSFTTAAATDGLLIRPGRMVGVRGLDREAGTVTVAAGTPLRQLNETLTAHGLSLANMGDIMEQTVAGATATGTHGTGRDSASIAAQIKGLELVTADGSVLRCSATENPEIFAAARIGLGSLGVVSEITFAVEPEFLLTAREEPMPFDRVMADFDRLVAENEHFEFYWFPHTGNCNTKRNNRSTGPAAPVGRVSGWVDDELLSNGIFQVACSVGRAVPATIPGIAKISSRALSARTYTDIPYKVFTSPRRVRFLEMEYAVPREAAVTVLRELKATVDRSGLRVSFPVEVRTAPADDIPLSTASGRETAYIAVHLYRGTPHRAYFTAAEQIMIAHGGRPHWGKLHSRDAGYLSGVYPRFGEFTAVRDRLDPDRLFTNDYLRRVLGD</sequence>
<dbReference type="Gene3D" id="3.30.70.2520">
    <property type="match status" value="1"/>
</dbReference>
<name>A0A0X3XEH6_STRVO</name>
<dbReference type="InterPro" id="IPR016171">
    <property type="entry name" value="Vanillyl_alc_oxidase_C-sub2"/>
</dbReference>
<dbReference type="UniPathway" id="UPA00132"/>
<dbReference type="InterPro" id="IPR007173">
    <property type="entry name" value="ALO_C"/>
</dbReference>
<reference evidence="7" key="1">
    <citation type="submission" date="2015-10" db="EMBL/GenBank/DDBJ databases">
        <authorList>
            <person name="Ju K.-S."/>
            <person name="Doroghazi J.R."/>
            <person name="Metcalf W.W."/>
        </authorList>
    </citation>
    <scope>NUCLEOTIDE SEQUENCE [LARGE SCALE GENOMIC DNA]</scope>
    <source>
        <strain evidence="7">NRRL F-8817</strain>
    </source>
</reference>
<evidence type="ECO:0000259" key="5">
    <source>
        <dbReference type="PROSITE" id="PS51387"/>
    </source>
</evidence>
<comment type="caution">
    <text evidence="6">The sequence shown here is derived from an EMBL/GenBank/DDBJ whole genome shotgun (WGS) entry which is preliminary data.</text>
</comment>
<dbReference type="InterPro" id="IPR016166">
    <property type="entry name" value="FAD-bd_PCMH"/>
</dbReference>
<evidence type="ECO:0000256" key="4">
    <source>
        <dbReference type="ARBA" id="ARBA00023002"/>
    </source>
</evidence>
<feature type="domain" description="FAD-binding PCMH-type" evidence="5">
    <location>
        <begin position="21"/>
        <end position="191"/>
    </location>
</feature>
<dbReference type="RefSeq" id="WP_059141657.1">
    <property type="nucleotide sequence ID" value="NZ_LLZJ01000001.1"/>
</dbReference>
<dbReference type="InterPro" id="IPR006094">
    <property type="entry name" value="Oxid_FAD_bind_N"/>
</dbReference>
<dbReference type="PIRSF" id="PIRSF000136">
    <property type="entry name" value="LGO_GLO"/>
    <property type="match status" value="1"/>
</dbReference>
<comment type="pathway">
    <text evidence="1">Cofactor biosynthesis; L-ascorbate biosynthesis.</text>
</comment>
<protein>
    <submittedName>
        <fullName evidence="6">FAD-linked oxidoreductase</fullName>
    </submittedName>
</protein>
<dbReference type="InterPro" id="IPR010031">
    <property type="entry name" value="FAD_lactone_oxidase-like"/>
</dbReference>
<dbReference type="PROSITE" id="PS00862">
    <property type="entry name" value="OX2_COVAL_FAD"/>
    <property type="match status" value="1"/>
</dbReference>
<dbReference type="Gene3D" id="1.10.45.10">
    <property type="entry name" value="Vanillyl-alcohol Oxidase, Chain A, domain 4"/>
    <property type="match status" value="1"/>
</dbReference>
<keyword evidence="4" id="KW-0560">Oxidoreductase</keyword>
<dbReference type="Proteomes" id="UP000053413">
    <property type="component" value="Unassembled WGS sequence"/>
</dbReference>
<dbReference type="PANTHER" id="PTHR43762:SF1">
    <property type="entry name" value="D-ARABINONO-1,4-LACTONE OXIDASE"/>
    <property type="match status" value="1"/>
</dbReference>
<dbReference type="InterPro" id="IPR016167">
    <property type="entry name" value="FAD-bd_PCMH_sub1"/>
</dbReference>
<dbReference type="GO" id="GO:0016020">
    <property type="term" value="C:membrane"/>
    <property type="evidence" value="ECO:0007669"/>
    <property type="project" value="InterPro"/>
</dbReference>
<keyword evidence="3" id="KW-0060">Ascorbate biosynthesis</keyword>
<accession>A0A0X3XEH6</accession>
<evidence type="ECO:0000256" key="1">
    <source>
        <dbReference type="ARBA" id="ARBA00005147"/>
    </source>
</evidence>
<organism evidence="6 7">
    <name type="scientific">Streptomyces violaceusniger</name>
    <dbReference type="NCBI Taxonomy" id="68280"/>
    <lineage>
        <taxon>Bacteria</taxon>
        <taxon>Bacillati</taxon>
        <taxon>Actinomycetota</taxon>
        <taxon>Actinomycetes</taxon>
        <taxon>Kitasatosporales</taxon>
        <taxon>Streptomycetaceae</taxon>
        <taxon>Streptomyces</taxon>
        <taxon>Streptomyces violaceusniger group</taxon>
    </lineage>
</organism>
<gene>
    <name evidence="6" type="ORF">ADL28_00220</name>
</gene>
<dbReference type="PANTHER" id="PTHR43762">
    <property type="entry name" value="L-GULONOLACTONE OXIDASE"/>
    <property type="match status" value="1"/>
</dbReference>
<dbReference type="SUPFAM" id="SSF56176">
    <property type="entry name" value="FAD-binding/transporter-associated domain-like"/>
    <property type="match status" value="1"/>
</dbReference>
<dbReference type="Pfam" id="PF01565">
    <property type="entry name" value="FAD_binding_4"/>
    <property type="match status" value="1"/>
</dbReference>
<dbReference type="EMBL" id="LLZJ01000001">
    <property type="protein sequence ID" value="KUL67558.1"/>
    <property type="molecule type" value="Genomic_DNA"/>
</dbReference>
<dbReference type="Gene3D" id="3.30.465.10">
    <property type="match status" value="1"/>
</dbReference>
<evidence type="ECO:0000256" key="2">
    <source>
        <dbReference type="ARBA" id="ARBA00005466"/>
    </source>
</evidence>